<dbReference type="AlphaFoldDB" id="A0A1X6MLR6"/>
<dbReference type="Proteomes" id="UP000194127">
    <property type="component" value="Unassembled WGS sequence"/>
</dbReference>
<feature type="region of interest" description="Disordered" evidence="1">
    <location>
        <begin position="155"/>
        <end position="204"/>
    </location>
</feature>
<protein>
    <submittedName>
        <fullName evidence="2">Uncharacterized protein</fullName>
    </submittedName>
</protein>
<evidence type="ECO:0000313" key="3">
    <source>
        <dbReference type="Proteomes" id="UP000194127"/>
    </source>
</evidence>
<keyword evidence="3" id="KW-1185">Reference proteome</keyword>
<name>A0A1X6MLR6_9APHY</name>
<dbReference type="GeneID" id="36324904"/>
<evidence type="ECO:0000256" key="1">
    <source>
        <dbReference type="SAM" id="MobiDB-lite"/>
    </source>
</evidence>
<dbReference type="RefSeq" id="XP_024334072.1">
    <property type="nucleotide sequence ID" value="XM_024479954.1"/>
</dbReference>
<proteinExistence type="predicted"/>
<feature type="compositionally biased region" description="Basic and acidic residues" evidence="1">
    <location>
        <begin position="155"/>
        <end position="169"/>
    </location>
</feature>
<gene>
    <name evidence="2" type="ORF">POSPLADRAFT_1050292</name>
</gene>
<accession>A0A1X6MLR6</accession>
<dbReference type="EMBL" id="KZ110609">
    <property type="protein sequence ID" value="OSX57278.1"/>
    <property type="molecule type" value="Genomic_DNA"/>
</dbReference>
<evidence type="ECO:0000313" key="2">
    <source>
        <dbReference type="EMBL" id="OSX57278.1"/>
    </source>
</evidence>
<organism evidence="2 3">
    <name type="scientific">Postia placenta MAD-698-R-SB12</name>
    <dbReference type="NCBI Taxonomy" id="670580"/>
    <lineage>
        <taxon>Eukaryota</taxon>
        <taxon>Fungi</taxon>
        <taxon>Dikarya</taxon>
        <taxon>Basidiomycota</taxon>
        <taxon>Agaricomycotina</taxon>
        <taxon>Agaricomycetes</taxon>
        <taxon>Polyporales</taxon>
        <taxon>Adustoporiaceae</taxon>
        <taxon>Rhodonia</taxon>
    </lineage>
</organism>
<reference evidence="2 3" key="1">
    <citation type="submission" date="2017-04" db="EMBL/GenBank/DDBJ databases">
        <title>Genome Sequence of the Model Brown-Rot Fungus Postia placenta SB12.</title>
        <authorList>
            <consortium name="DOE Joint Genome Institute"/>
            <person name="Gaskell J."/>
            <person name="Kersten P."/>
            <person name="Larrondo L.F."/>
            <person name="Canessa P."/>
            <person name="Martinez D."/>
            <person name="Hibbett D."/>
            <person name="Schmoll M."/>
            <person name="Kubicek C.P."/>
            <person name="Martinez A.T."/>
            <person name="Yadav J."/>
            <person name="Master E."/>
            <person name="Magnuson J.K."/>
            <person name="James T."/>
            <person name="Yaver D."/>
            <person name="Berka R."/>
            <person name="Labutti K."/>
            <person name="Lipzen A."/>
            <person name="Aerts A."/>
            <person name="Barry K."/>
            <person name="Henrissat B."/>
            <person name="Blanchette R."/>
            <person name="Grigoriev I."/>
            <person name="Cullen D."/>
        </authorList>
    </citation>
    <scope>NUCLEOTIDE SEQUENCE [LARGE SCALE GENOMIC DNA]</scope>
    <source>
        <strain evidence="2 3">MAD-698-R-SB12</strain>
    </source>
</reference>
<dbReference type="OrthoDB" id="10284464at2759"/>
<sequence length="370" mass="38708">MFRADACFQAYTIVGRVVFPSGPHDACCHCVLAGQLRRQQLRLGGSGPNIDIDSVNGAAPEEQITGTVRVVKTNAPAQAPKADVSPLAMQAEVSHSVRAALKAESGHISTSAYCVPDAMFGEHTCDTVPESEASTCSTGSAAKIAQRVQSLAAAARDHRSAQQYKDKDGLTGGTRWSPRGGPFRGSAMAPASSPQSDQLTGGGNEAGYRLLSAARHVVFRLQRRISGTRTGVAFFLEDGAAAPFVGGACSVLAGAAVVSATAVASLQGRERPAEHVELQANAAGTSLAWHARHASLTERREGPVQSPVAAAWQERRTHAVFFFSESVRLERWAMSLSGKAGCALREGACSLWEHVVGKVPLSAATIGPQA</sequence>